<dbReference type="AlphaFoldDB" id="A0A2G1QQX0"/>
<evidence type="ECO:0000313" key="2">
    <source>
        <dbReference type="Proteomes" id="UP000221168"/>
    </source>
</evidence>
<dbReference type="RefSeq" id="WP_099304103.1">
    <property type="nucleotide sequence ID" value="NZ_PDVP01000002.1"/>
</dbReference>
<dbReference type="EMBL" id="PDVP01000002">
    <property type="protein sequence ID" value="PHP67869.1"/>
    <property type="molecule type" value="Genomic_DNA"/>
</dbReference>
<sequence length="109" mass="11506">MVALAFPSEMGLFRRPVSGVPIMGGSHGILARSSQPVSLIHVGERKGLARYRPDSQAICLPPPQCAKTPDAPRQQGIGMAFAIVCTLVQRRSPLLAGNRPGAGQPARIP</sequence>
<name>A0A2G1QQX0_9HYPH</name>
<comment type="caution">
    <text evidence="1">The sequence shown here is derived from an EMBL/GenBank/DDBJ whole genome shotgun (WGS) entry which is preliminary data.</text>
</comment>
<accession>A0A2G1QQX0</accession>
<keyword evidence="2" id="KW-1185">Reference proteome</keyword>
<protein>
    <submittedName>
        <fullName evidence="1">Uncharacterized protein</fullName>
    </submittedName>
</protein>
<proteinExistence type="predicted"/>
<dbReference type="Proteomes" id="UP000221168">
    <property type="component" value="Unassembled WGS sequence"/>
</dbReference>
<evidence type="ECO:0000313" key="1">
    <source>
        <dbReference type="EMBL" id="PHP67869.1"/>
    </source>
</evidence>
<reference evidence="1 2" key="1">
    <citation type="submission" date="2017-10" db="EMBL/GenBank/DDBJ databases">
        <title>Sedimentibacterium mangrovi gen. nov., sp. nov., a novel member of family Phyllobacteriacea isolated from mangrove sediment.</title>
        <authorList>
            <person name="Liao H."/>
            <person name="Tian Y."/>
        </authorList>
    </citation>
    <scope>NUCLEOTIDE SEQUENCE [LARGE SCALE GENOMIC DNA]</scope>
    <source>
        <strain evidence="1 2">X9-2-2</strain>
    </source>
</reference>
<organism evidence="1 2">
    <name type="scientific">Zhengella mangrovi</name>
    <dbReference type="NCBI Taxonomy" id="1982044"/>
    <lineage>
        <taxon>Bacteria</taxon>
        <taxon>Pseudomonadati</taxon>
        <taxon>Pseudomonadota</taxon>
        <taxon>Alphaproteobacteria</taxon>
        <taxon>Hyphomicrobiales</taxon>
        <taxon>Notoacmeibacteraceae</taxon>
        <taxon>Zhengella</taxon>
    </lineage>
</organism>
<gene>
    <name evidence="1" type="ORF">CSC94_04095</name>
</gene>